<dbReference type="AlphaFoldDB" id="J5SHF4"/>
<dbReference type="HOGENOM" id="CLU_2544218_0_0_1"/>
<gene>
    <name evidence="2" type="ORF">A1Q1_05800</name>
</gene>
<name>J5SHF4_TRIAS</name>
<dbReference type="VEuPathDB" id="FungiDB:A1Q1_05800"/>
<dbReference type="Proteomes" id="UP000002748">
    <property type="component" value="Unassembled WGS sequence"/>
</dbReference>
<evidence type="ECO:0000256" key="1">
    <source>
        <dbReference type="SAM" id="SignalP"/>
    </source>
</evidence>
<proteinExistence type="predicted"/>
<evidence type="ECO:0000313" key="3">
    <source>
        <dbReference type="Proteomes" id="UP000002748"/>
    </source>
</evidence>
<protein>
    <submittedName>
        <fullName evidence="2">Uncharacterized protein</fullName>
    </submittedName>
</protein>
<dbReference type="EMBL" id="ALBS01000322">
    <property type="protein sequence ID" value="EJT45651.1"/>
    <property type="molecule type" value="Genomic_DNA"/>
</dbReference>
<dbReference type="RefSeq" id="XP_014176484.1">
    <property type="nucleotide sequence ID" value="XM_014321009.1"/>
</dbReference>
<feature type="signal peptide" evidence="1">
    <location>
        <begin position="1"/>
        <end position="17"/>
    </location>
</feature>
<organism evidence="2 3">
    <name type="scientific">Trichosporon asahii var. asahii (strain ATCC 90039 / CBS 2479 / JCM 2466 / KCTC 7840 / NBRC 103889/ NCYC 2677 / UAMH 7654)</name>
    <name type="common">Yeast</name>
    <dbReference type="NCBI Taxonomy" id="1186058"/>
    <lineage>
        <taxon>Eukaryota</taxon>
        <taxon>Fungi</taxon>
        <taxon>Dikarya</taxon>
        <taxon>Basidiomycota</taxon>
        <taxon>Agaricomycotina</taxon>
        <taxon>Tremellomycetes</taxon>
        <taxon>Trichosporonales</taxon>
        <taxon>Trichosporonaceae</taxon>
        <taxon>Trichosporon</taxon>
    </lineage>
</organism>
<keyword evidence="1" id="KW-0732">Signal</keyword>
<dbReference type="GeneID" id="25989312"/>
<accession>J5SHF4</accession>
<reference evidence="2 3" key="1">
    <citation type="journal article" date="2012" name="Eukaryot. Cell">
        <title>Draft genome sequence of CBS 2479, the standard type strain of Trichosporon asahii.</title>
        <authorList>
            <person name="Yang R.Y."/>
            <person name="Li H.T."/>
            <person name="Zhu H."/>
            <person name="Zhou G.P."/>
            <person name="Wang M."/>
            <person name="Wang L."/>
        </authorList>
    </citation>
    <scope>NUCLEOTIDE SEQUENCE [LARGE SCALE GENOMIC DNA]</scope>
    <source>
        <strain evidence="3">ATCC 90039 / CBS 2479 / JCM 2466 / KCTC 7840 / NCYC 2677 / UAMH 7654</strain>
    </source>
</reference>
<comment type="caution">
    <text evidence="2">The sequence shown here is derived from an EMBL/GenBank/DDBJ whole genome shotgun (WGS) entry which is preliminary data.</text>
</comment>
<evidence type="ECO:0000313" key="2">
    <source>
        <dbReference type="EMBL" id="EJT45651.1"/>
    </source>
</evidence>
<dbReference type="KEGG" id="tasa:A1Q1_05800"/>
<sequence length="83" mass="8899">MILSTVAILAMALQAQAAEYTLSHRFLDGSDFAPRGVVQIDNNKVTYEPSAQAVAPSSSDASWYQIALDIGDQQLTTSTRAPL</sequence>
<feature type="chain" id="PRO_5003784584" evidence="1">
    <location>
        <begin position="18"/>
        <end position="83"/>
    </location>
</feature>